<dbReference type="CDD" id="cd03801">
    <property type="entry name" value="GT4_PimA-like"/>
    <property type="match status" value="1"/>
</dbReference>
<name>E1YA68_9BACT</name>
<dbReference type="Gene3D" id="3.40.50.2000">
    <property type="entry name" value="Glycogen Phosphorylase B"/>
    <property type="match status" value="2"/>
</dbReference>
<organism evidence="3">
    <name type="scientific">uncultured Desulfobacterium sp</name>
    <dbReference type="NCBI Taxonomy" id="201089"/>
    <lineage>
        <taxon>Bacteria</taxon>
        <taxon>Pseudomonadati</taxon>
        <taxon>Thermodesulfobacteriota</taxon>
        <taxon>Desulfobacteria</taxon>
        <taxon>Desulfobacterales</taxon>
        <taxon>Desulfobacteriaceae</taxon>
        <taxon>Desulfobacterium</taxon>
        <taxon>environmental samples</taxon>
    </lineage>
</organism>
<protein>
    <submittedName>
        <fullName evidence="3">Uncharacterized protein</fullName>
    </submittedName>
</protein>
<proteinExistence type="predicted"/>
<dbReference type="CAZy" id="GT4">
    <property type="family name" value="Glycosyltransferase Family 4"/>
</dbReference>
<dbReference type="SUPFAM" id="SSF53756">
    <property type="entry name" value="UDP-Glycosyltransferase/glycogen phosphorylase"/>
    <property type="match status" value="1"/>
</dbReference>
<feature type="domain" description="Glycosyl transferase family 1" evidence="1">
    <location>
        <begin position="273"/>
        <end position="372"/>
    </location>
</feature>
<dbReference type="EMBL" id="FR695866">
    <property type="protein sequence ID" value="CBX27462.1"/>
    <property type="molecule type" value="Genomic_DNA"/>
</dbReference>
<evidence type="ECO:0000259" key="2">
    <source>
        <dbReference type="Pfam" id="PF13439"/>
    </source>
</evidence>
<dbReference type="PANTHER" id="PTHR12526">
    <property type="entry name" value="GLYCOSYLTRANSFERASE"/>
    <property type="match status" value="1"/>
</dbReference>
<evidence type="ECO:0000313" key="3">
    <source>
        <dbReference type="EMBL" id="CBX27462.1"/>
    </source>
</evidence>
<evidence type="ECO:0000259" key="1">
    <source>
        <dbReference type="Pfam" id="PF00534"/>
    </source>
</evidence>
<feature type="domain" description="Glycosyltransferase subfamily 4-like N-terminal" evidence="2">
    <location>
        <begin position="13"/>
        <end position="197"/>
    </location>
</feature>
<sequence>MKICILTASIVHGGASIIALDVAKGMAARGHEVFVVCSGKHYKTIKQDGYIIYILSNKFKNPIFHYLNLFLLIKLIKLLRKKQPDVIHVHNINLQTFSLGTLLLSRFFPMVWTLHDIWPLCLTGWPPVPDCNGMLDGCELCPTWSRWIVWINRQLKEATYRLAKLHIVSPSKWLLSKVSSSTLSRHSLHLIYNGIDPGSYLSNQRELARSRLGISETKKVILFCGGKRLAGQSPAWRKGWGYLCEALGVLGLKYDNLYLLYIGDRLELPPAFPTTVSFVEGVHREEMRGFLNASDIFVLPTIADHPALTVIEAMAFKTPVISTRAGGIPEAVIDNETGLLCPSRNAAALVEKIDYLISNPLHAAQIAELAYQRFNEFFTFNRMIDQYEAVYHDTISDYKAGNRT</sequence>
<gene>
    <name evidence="3" type="ORF">N47_H22840</name>
</gene>
<accession>E1YA68</accession>
<dbReference type="Pfam" id="PF00534">
    <property type="entry name" value="Glycos_transf_1"/>
    <property type="match status" value="1"/>
</dbReference>
<dbReference type="InterPro" id="IPR001296">
    <property type="entry name" value="Glyco_trans_1"/>
</dbReference>
<dbReference type="GO" id="GO:0016757">
    <property type="term" value="F:glycosyltransferase activity"/>
    <property type="evidence" value="ECO:0007669"/>
    <property type="project" value="InterPro"/>
</dbReference>
<dbReference type="InterPro" id="IPR028098">
    <property type="entry name" value="Glyco_trans_4-like_N"/>
</dbReference>
<dbReference type="AlphaFoldDB" id="E1YA68"/>
<reference evidence="3" key="1">
    <citation type="journal article" date="2011" name="Environ. Microbiol.">
        <title>Genomic insights into the metabolic potential of the polycyclic aromatic hydrocarbon degrading sulfate-reducing Deltaproteobacterium N47.</title>
        <authorList>
            <person name="Bergmann F."/>
            <person name="Selesi D."/>
            <person name="Weinmaier T."/>
            <person name="Tischler P."/>
            <person name="Rattei T."/>
            <person name="Meckenstock R.U."/>
        </authorList>
    </citation>
    <scope>NUCLEOTIDE SEQUENCE</scope>
</reference>
<dbReference type="Pfam" id="PF13439">
    <property type="entry name" value="Glyco_transf_4"/>
    <property type="match status" value="1"/>
</dbReference>